<accession>A0A2M8ZAU2</accession>
<comment type="caution">
    <text evidence="2">The sequence shown here is derived from an EMBL/GenBank/DDBJ whole genome shotgun (WGS) entry which is preliminary data.</text>
</comment>
<evidence type="ECO:0000313" key="3">
    <source>
        <dbReference type="Proteomes" id="UP000231092"/>
    </source>
</evidence>
<reference evidence="2 3" key="1">
    <citation type="submission" date="2017-11" db="EMBL/GenBank/DDBJ databases">
        <title>Understudied soil microbes with underappreciated capabilities: Untangling the Clostridium saccharolyticum group.</title>
        <authorList>
            <person name="Leschine S."/>
        </authorList>
    </citation>
    <scope>NUCLEOTIDE SEQUENCE [LARGE SCALE GENOMIC DNA]</scope>
    <source>
        <strain evidence="2 3">18A</strain>
    </source>
</reference>
<dbReference type="Proteomes" id="UP000231092">
    <property type="component" value="Unassembled WGS sequence"/>
</dbReference>
<gene>
    <name evidence="2" type="ORF">H171_4149</name>
</gene>
<sequence length="224" mass="24670">MVKKVIYFTFGIPITLIALLGMSGSQGDKNYAPPLTIFLVLLALGVLLIYLGIKTKTGKKKKQELESSIKNSQQSGKKQYQMNHIKAEHVSGLPLAVNADCLIGFEQDRFSFVGGGNEFSLSFDKITSFDVKTDVEIQNQTVSSVGGAVGGALLFGPLGAIVGGRAKTKKTRTLSYYIIFTYTKEDRVEYISFEIASAVLNKARDFKKIFDSKYRKESSVKIEL</sequence>
<feature type="transmembrane region" description="Helical" evidence="1">
    <location>
        <begin position="31"/>
        <end position="53"/>
    </location>
</feature>
<dbReference type="OrthoDB" id="2973050at2"/>
<dbReference type="EMBL" id="PGET01000001">
    <property type="protein sequence ID" value="PJJ30543.1"/>
    <property type="molecule type" value="Genomic_DNA"/>
</dbReference>
<dbReference type="AlphaFoldDB" id="A0A2M8ZAU2"/>
<dbReference type="RefSeq" id="WP_100306782.1">
    <property type="nucleotide sequence ID" value="NZ_PGET01000001.1"/>
</dbReference>
<feature type="transmembrane region" description="Helical" evidence="1">
    <location>
        <begin position="5"/>
        <end position="25"/>
    </location>
</feature>
<evidence type="ECO:0000256" key="1">
    <source>
        <dbReference type="SAM" id="Phobius"/>
    </source>
</evidence>
<keyword evidence="1" id="KW-1133">Transmembrane helix</keyword>
<organism evidence="2 3">
    <name type="scientific">[Clostridium] celerecrescens 18A</name>
    <dbReference type="NCBI Taxonomy" id="1286362"/>
    <lineage>
        <taxon>Bacteria</taxon>
        <taxon>Bacillati</taxon>
        <taxon>Bacillota</taxon>
        <taxon>Clostridia</taxon>
        <taxon>Lachnospirales</taxon>
        <taxon>Lachnospiraceae</taxon>
        <taxon>Lacrimispora</taxon>
    </lineage>
</organism>
<evidence type="ECO:0000313" key="2">
    <source>
        <dbReference type="EMBL" id="PJJ30543.1"/>
    </source>
</evidence>
<keyword evidence="1" id="KW-0812">Transmembrane</keyword>
<keyword evidence="1" id="KW-0472">Membrane</keyword>
<protein>
    <submittedName>
        <fullName evidence="2">Uncharacterized protein</fullName>
    </submittedName>
</protein>
<proteinExistence type="predicted"/>
<name>A0A2M8ZAU2_9FIRM</name>